<name>A0A120DHI3_9VIBR</name>
<dbReference type="FunFam" id="3.90.550.10:FF:000046">
    <property type="entry name" value="Mannose-1-phosphate guanylyltransferase (GDP)"/>
    <property type="match status" value="1"/>
</dbReference>
<dbReference type="InterPro" id="IPR005835">
    <property type="entry name" value="NTP_transferase_dom"/>
</dbReference>
<organism evidence="13 14">
    <name type="scientific">Vibrio toranzoniae</name>
    <dbReference type="NCBI Taxonomy" id="1194427"/>
    <lineage>
        <taxon>Bacteria</taxon>
        <taxon>Pseudomonadati</taxon>
        <taxon>Pseudomonadota</taxon>
        <taxon>Gammaproteobacteria</taxon>
        <taxon>Vibrionales</taxon>
        <taxon>Vibrionaceae</taxon>
        <taxon>Vibrio</taxon>
    </lineage>
</organism>
<dbReference type="AlphaFoldDB" id="A0A120DHI3"/>
<dbReference type="GO" id="GO:0000271">
    <property type="term" value="P:polysaccharide biosynthetic process"/>
    <property type="evidence" value="ECO:0007669"/>
    <property type="project" value="InterPro"/>
</dbReference>
<evidence type="ECO:0000256" key="6">
    <source>
        <dbReference type="ARBA" id="ARBA00022741"/>
    </source>
</evidence>
<keyword evidence="7" id="KW-0342">GTP-binding</keyword>
<dbReference type="EMBL" id="LMXU01000002">
    <property type="protein sequence ID" value="KWU02506.1"/>
    <property type="molecule type" value="Genomic_DNA"/>
</dbReference>
<dbReference type="CDD" id="cd02509">
    <property type="entry name" value="GDP-M1P_Guanylyltransferase"/>
    <property type="match status" value="1"/>
</dbReference>
<dbReference type="UniPathway" id="UPA00126">
    <property type="reaction ID" value="UER00930"/>
</dbReference>
<evidence type="ECO:0000256" key="3">
    <source>
        <dbReference type="ARBA" id="ARBA00012387"/>
    </source>
</evidence>
<dbReference type="GO" id="GO:0009298">
    <property type="term" value="P:GDP-mannose biosynthetic process"/>
    <property type="evidence" value="ECO:0007669"/>
    <property type="project" value="UniProtKB-UniPathway"/>
</dbReference>
<evidence type="ECO:0000256" key="5">
    <source>
        <dbReference type="ARBA" id="ARBA00022695"/>
    </source>
</evidence>
<dbReference type="PANTHER" id="PTHR46390:SF1">
    <property type="entry name" value="MANNOSE-1-PHOSPHATE GUANYLYLTRANSFERASE"/>
    <property type="match status" value="1"/>
</dbReference>
<keyword evidence="14" id="KW-1185">Reference proteome</keyword>
<feature type="domain" description="Mannose-6-phosphate isomerase type II C-terminal" evidence="11">
    <location>
        <begin position="352"/>
        <end position="463"/>
    </location>
</feature>
<dbReference type="SUPFAM" id="SSF51182">
    <property type="entry name" value="RmlC-like cupins"/>
    <property type="match status" value="1"/>
</dbReference>
<evidence type="ECO:0000256" key="8">
    <source>
        <dbReference type="ARBA" id="ARBA00047343"/>
    </source>
</evidence>
<dbReference type="GO" id="GO:0005525">
    <property type="term" value="F:GTP binding"/>
    <property type="evidence" value="ECO:0007669"/>
    <property type="project" value="UniProtKB-KW"/>
</dbReference>
<dbReference type="Gene3D" id="3.90.550.10">
    <property type="entry name" value="Spore Coat Polysaccharide Biosynthesis Protein SpsA, Chain A"/>
    <property type="match status" value="1"/>
</dbReference>
<dbReference type="OrthoDB" id="9806359at2"/>
<evidence type="ECO:0000313" key="14">
    <source>
        <dbReference type="Proteomes" id="UP000057389"/>
    </source>
</evidence>
<comment type="caution">
    <text evidence="13">The sequence shown here is derived from an EMBL/GenBank/DDBJ whole genome shotgun (WGS) entry which is preliminary data.</text>
</comment>
<evidence type="ECO:0000259" key="10">
    <source>
        <dbReference type="Pfam" id="PF00483"/>
    </source>
</evidence>
<dbReference type="InterPro" id="IPR014710">
    <property type="entry name" value="RmlC-like_jellyroll"/>
</dbReference>
<dbReference type="GeneID" id="300177227"/>
<dbReference type="Gene3D" id="2.60.120.10">
    <property type="entry name" value="Jelly Rolls"/>
    <property type="match status" value="1"/>
</dbReference>
<evidence type="ECO:0000256" key="7">
    <source>
        <dbReference type="ARBA" id="ARBA00023134"/>
    </source>
</evidence>
<accession>A0A120DHI3</accession>
<dbReference type="Pfam" id="PF00483">
    <property type="entry name" value="NTP_transferase"/>
    <property type="match status" value="1"/>
</dbReference>
<dbReference type="EC" id="2.7.7.13" evidence="3"/>
<keyword evidence="4 13" id="KW-0808">Transferase</keyword>
<comment type="catalytic activity">
    <reaction evidence="8">
        <text>alpha-D-mannose 1-phosphate + GTP + H(+) = GDP-alpha-D-mannose + diphosphate</text>
        <dbReference type="Rhea" id="RHEA:15229"/>
        <dbReference type="ChEBI" id="CHEBI:15378"/>
        <dbReference type="ChEBI" id="CHEBI:33019"/>
        <dbReference type="ChEBI" id="CHEBI:37565"/>
        <dbReference type="ChEBI" id="CHEBI:57527"/>
        <dbReference type="ChEBI" id="CHEBI:58409"/>
        <dbReference type="EC" id="2.7.7.13"/>
    </reaction>
</comment>
<protein>
    <recommendedName>
        <fullName evidence="3">mannose-1-phosphate guanylyltransferase</fullName>
        <ecNumber evidence="3">2.7.7.13</ecNumber>
    </recommendedName>
</protein>
<comment type="pathway">
    <text evidence="1">Nucleotide-sugar biosynthesis; GDP-alpha-D-mannose biosynthesis; GDP-alpha-D-mannose from alpha-D-mannose 1-phosphate (GTP route): step 1/1.</text>
</comment>
<evidence type="ECO:0000256" key="1">
    <source>
        <dbReference type="ARBA" id="ARBA00004823"/>
    </source>
</evidence>
<dbReference type="InterPro" id="IPR051161">
    <property type="entry name" value="Mannose-6P_isomerase_type2"/>
</dbReference>
<dbReference type="InterPro" id="IPR049577">
    <property type="entry name" value="GMPP_N"/>
</dbReference>
<evidence type="ECO:0000259" key="11">
    <source>
        <dbReference type="Pfam" id="PF01050"/>
    </source>
</evidence>
<comment type="similarity">
    <text evidence="2 9">Belongs to the mannose-6-phosphate isomerase type 2 family.</text>
</comment>
<feature type="domain" description="Nucleotidyl transferase" evidence="10">
    <location>
        <begin position="6"/>
        <end position="287"/>
    </location>
</feature>
<evidence type="ECO:0000256" key="2">
    <source>
        <dbReference type="ARBA" id="ARBA00006115"/>
    </source>
</evidence>
<dbReference type="CDD" id="cd02213">
    <property type="entry name" value="cupin_PMI_typeII_C"/>
    <property type="match status" value="1"/>
</dbReference>
<dbReference type="InterPro" id="IPR006375">
    <property type="entry name" value="Man1P_GuaTrfase/Man6P_Isoase"/>
</dbReference>
<evidence type="ECO:0000313" key="13">
    <source>
        <dbReference type="EMBL" id="KWU02506.1"/>
    </source>
</evidence>
<dbReference type="Proteomes" id="UP000057389">
    <property type="component" value="Unassembled WGS sequence"/>
</dbReference>
<dbReference type="FunFam" id="2.60.120.10:FF:000032">
    <property type="entry name" value="Mannose-1-phosphate guanylyltransferase/mannose-6-phosphate isomerase"/>
    <property type="match status" value="1"/>
</dbReference>
<dbReference type="Pfam" id="PF01050">
    <property type="entry name" value="MannoseP_isomer"/>
    <property type="match status" value="1"/>
</dbReference>
<dbReference type="RefSeq" id="WP_060466977.1">
    <property type="nucleotide sequence ID" value="NZ_AP025514.1"/>
</dbReference>
<dbReference type="InterPro" id="IPR029044">
    <property type="entry name" value="Nucleotide-diphossugar_trans"/>
</dbReference>
<dbReference type="InterPro" id="IPR011051">
    <property type="entry name" value="RmlC_Cupin_sf"/>
</dbReference>
<keyword evidence="6" id="KW-0547">Nucleotide-binding</keyword>
<dbReference type="SUPFAM" id="SSF53448">
    <property type="entry name" value="Nucleotide-diphospho-sugar transferases"/>
    <property type="match status" value="1"/>
</dbReference>
<feature type="domain" description="MannoseP isomerase/GMP-like beta-helix" evidence="12">
    <location>
        <begin position="300"/>
        <end position="348"/>
    </location>
</feature>
<evidence type="ECO:0000256" key="4">
    <source>
        <dbReference type="ARBA" id="ARBA00022679"/>
    </source>
</evidence>
<sequence length="471" mass="52878">MSNILPVILAGGSGSRLWPMSRTHYPKQFLPLTNETSMLQDTILRLDGLEHGPLSLICNEAHRFLVAEQLRSNDVKHSGIILEPFGRNTAPAVALAALRAIENEQNPILLVLAADHLIKNEQAFRETLTTAKPFAESGKLVTFGIIPTKPETGYGYIRGGQEIDESGLYSVDTFVEKPNHALAEQYLKDGGYYWNSGMFMFTASRYLEELGKFRPDILATVKQAYLGANCDLDFIRLDEEEFAKCPDESIDYAVMEKTSDAVVCPMDVGWSDVGAWSSLWEVSDKDCNDNVVKGDVLTDNTHRCYINSPHRLVATVGVQDLVIVDTKDALLVAHRDEVQNVKNIVSNLKAEERNEFLHHREVYRPWGKHEYIAGGNRYHVKKVIVKPGEKTAMQLHYHRSEHWVVVSGTAKVYRGSDQYVITENESIYIPVGEEHCFENPGKLPLEIIEVRSGSYLGEDDIVRTPPQGEGY</sequence>
<evidence type="ECO:0000256" key="9">
    <source>
        <dbReference type="RuleBase" id="RU004190"/>
    </source>
</evidence>
<dbReference type="NCBIfam" id="TIGR01479">
    <property type="entry name" value="GMP_PMI"/>
    <property type="match status" value="1"/>
</dbReference>
<dbReference type="Pfam" id="PF22640">
    <property type="entry name" value="ManC_GMP_beta-helix"/>
    <property type="match status" value="1"/>
</dbReference>
<gene>
    <name evidence="13" type="primary">cpsB</name>
    <name evidence="13" type="ORF">APQ14_00735</name>
</gene>
<reference evidence="13 14" key="1">
    <citation type="submission" date="2015-11" db="EMBL/GenBank/DDBJ databases">
        <title>Draft WGS of Vibrio toranzoniae.</title>
        <authorList>
            <person name="Lasa A."/>
            <person name="Romalde J.L."/>
        </authorList>
    </citation>
    <scope>NUCLEOTIDE SEQUENCE [LARGE SCALE GENOMIC DNA]</scope>
    <source>
        <strain evidence="13 14">Vb 10.8</strain>
    </source>
</reference>
<dbReference type="InterPro" id="IPR001538">
    <property type="entry name" value="Man6P_isomerase-2_C"/>
</dbReference>
<proteinExistence type="inferred from homology"/>
<dbReference type="GO" id="GO:0004475">
    <property type="term" value="F:mannose-1-phosphate guanylyltransferase (GTP) activity"/>
    <property type="evidence" value="ECO:0007669"/>
    <property type="project" value="UniProtKB-EC"/>
</dbReference>
<dbReference type="PANTHER" id="PTHR46390">
    <property type="entry name" value="MANNOSE-1-PHOSPHATE GUANYLYLTRANSFERASE"/>
    <property type="match status" value="1"/>
</dbReference>
<keyword evidence="5 13" id="KW-0548">Nucleotidyltransferase</keyword>
<dbReference type="InterPro" id="IPR054566">
    <property type="entry name" value="ManC/GMP-like_b-helix"/>
</dbReference>
<evidence type="ECO:0000259" key="12">
    <source>
        <dbReference type="Pfam" id="PF22640"/>
    </source>
</evidence>